<dbReference type="Proteomes" id="UP000747399">
    <property type="component" value="Unassembled WGS sequence"/>
</dbReference>
<feature type="region of interest" description="Disordered" evidence="1">
    <location>
        <begin position="1"/>
        <end position="80"/>
    </location>
</feature>
<reference evidence="2" key="1">
    <citation type="journal article" date="2021" name="Proc. Natl. Acad. Sci. U.S.A.">
        <title>Three genomes in the algal genus Volvox reveal the fate of a haploid sex-determining region after a transition to homothallism.</title>
        <authorList>
            <person name="Yamamoto K."/>
            <person name="Hamaji T."/>
            <person name="Kawai-Toyooka H."/>
            <person name="Matsuzaki R."/>
            <person name="Takahashi F."/>
            <person name="Nishimura Y."/>
            <person name="Kawachi M."/>
            <person name="Noguchi H."/>
            <person name="Minakuchi Y."/>
            <person name="Umen J.G."/>
            <person name="Toyoda A."/>
            <person name="Nozaki H."/>
        </authorList>
    </citation>
    <scope>NUCLEOTIDE SEQUENCE</scope>
    <source>
        <strain evidence="2">NIES-3780</strain>
    </source>
</reference>
<evidence type="ECO:0000313" key="3">
    <source>
        <dbReference type="Proteomes" id="UP000747399"/>
    </source>
</evidence>
<dbReference type="InterPro" id="IPR036046">
    <property type="entry name" value="Acylphosphatase-like_dom_sf"/>
</dbReference>
<feature type="region of interest" description="Disordered" evidence="1">
    <location>
        <begin position="119"/>
        <end position="151"/>
    </location>
</feature>
<accession>A0A8J4APZ6</accession>
<protein>
    <recommendedName>
        <fullName evidence="4">BLUF domain-containing protein</fullName>
    </recommendedName>
</protein>
<evidence type="ECO:0000256" key="1">
    <source>
        <dbReference type="SAM" id="MobiDB-lite"/>
    </source>
</evidence>
<gene>
    <name evidence="2" type="ORF">Vafri_2449</name>
</gene>
<evidence type="ECO:0008006" key="4">
    <source>
        <dbReference type="Google" id="ProtNLM"/>
    </source>
</evidence>
<dbReference type="InterPro" id="IPR055308">
    <property type="entry name" value="TEX47-like"/>
</dbReference>
<keyword evidence="3" id="KW-1185">Reference proteome</keyword>
<dbReference type="AlphaFoldDB" id="A0A8J4APZ6"/>
<dbReference type="PANTHER" id="PTHR34035:SF1">
    <property type="entry name" value="TESTIS-EXPRESSED PROTEIN 47"/>
    <property type="match status" value="1"/>
</dbReference>
<name>A0A8J4APZ6_9CHLO</name>
<evidence type="ECO:0000313" key="2">
    <source>
        <dbReference type="EMBL" id="GIL45288.1"/>
    </source>
</evidence>
<dbReference type="Pfam" id="PF24787">
    <property type="entry name" value="TEX47"/>
    <property type="match status" value="1"/>
</dbReference>
<feature type="compositionally biased region" description="Low complexity" evidence="1">
    <location>
        <begin position="450"/>
        <end position="467"/>
    </location>
</feature>
<organism evidence="2 3">
    <name type="scientific">Volvox africanus</name>
    <dbReference type="NCBI Taxonomy" id="51714"/>
    <lineage>
        <taxon>Eukaryota</taxon>
        <taxon>Viridiplantae</taxon>
        <taxon>Chlorophyta</taxon>
        <taxon>core chlorophytes</taxon>
        <taxon>Chlorophyceae</taxon>
        <taxon>CS clade</taxon>
        <taxon>Chlamydomonadales</taxon>
        <taxon>Volvocaceae</taxon>
        <taxon>Volvox</taxon>
    </lineage>
</organism>
<proteinExistence type="predicted"/>
<comment type="caution">
    <text evidence="2">The sequence shown here is derived from an EMBL/GenBank/DDBJ whole genome shotgun (WGS) entry which is preliminary data.</text>
</comment>
<dbReference type="SUPFAM" id="SSF54975">
    <property type="entry name" value="Acylphosphatase/BLUF domain-like"/>
    <property type="match status" value="1"/>
</dbReference>
<dbReference type="PANTHER" id="PTHR34035">
    <property type="entry name" value="TESTIS-EXPRESSED PROTEIN 47"/>
    <property type="match status" value="1"/>
</dbReference>
<sequence>MLVQSGHATKQKLQLSTASPSWDPGRVHSVPSNRRRKHVEAKRRGGRPHCSSAPQLWKSLPTHHPGSSRKPPGCRLGDGPPTTPLLSTAVWALAALVAFNLLRSLVLMWVNGQRRSTRLHQASGSAAPAVEPTAVGTSRSGPQLPAGSPSSRVVTVSDGVIASPAVAEVGKEAGSSAVPPGVVVGEVAAIPPIATWEAANVAATESARRSLASEAEEGLSGPQPPAVAAVAAPTGLAGPPNPRAESEGSARQGNDSVQIAGYQMRPPGSKSNSNLGRVVICATLELDSERHASGFGSGFGSVMADLAPWGSVEWHRRFWEPLLNKYADSPADRVTGLLVLYGRYVLHILEGDNNQLFALLRELRQDGVGVHRLKEIRVPCYILDLRERLFDAWQCATVVQRPMGRHRLTRAAFKAPVAAAIAGAVTGGTGIHAAATTTTGPGGPLPPLMGPVGEGSPESAAESGAAASPEHQLVTRIQQLELFIKFVGPKLSALAGPEARSQALRNLYSYETTTPPEDVVGALATDPLAPELHEFVTAFDADYHRYVSLMALVAQLEEEMEDEASVAAAGGRARLAARASSLIGEVSHLARFYEEHVRRDVREALAQREEERRSRGLDEVTRRLSQGMRLSVREGAPQAAS</sequence>
<feature type="compositionally biased region" description="Low complexity" evidence="1">
    <location>
        <begin position="226"/>
        <end position="238"/>
    </location>
</feature>
<feature type="region of interest" description="Disordered" evidence="1">
    <location>
        <begin position="436"/>
        <end position="467"/>
    </location>
</feature>
<feature type="region of interest" description="Disordered" evidence="1">
    <location>
        <begin position="212"/>
        <end position="253"/>
    </location>
</feature>
<dbReference type="EMBL" id="BNCO01000003">
    <property type="protein sequence ID" value="GIL45288.1"/>
    <property type="molecule type" value="Genomic_DNA"/>
</dbReference>
<feature type="compositionally biased region" description="Polar residues" evidence="1">
    <location>
        <begin position="1"/>
        <end position="20"/>
    </location>
</feature>
<feature type="compositionally biased region" description="Basic residues" evidence="1">
    <location>
        <begin position="33"/>
        <end position="47"/>
    </location>
</feature>